<name>A0ACC3AZ48_9EURO</name>
<dbReference type="Proteomes" id="UP001177260">
    <property type="component" value="Unassembled WGS sequence"/>
</dbReference>
<organism evidence="1 2">
    <name type="scientific">Aspergillus melleus</name>
    <dbReference type="NCBI Taxonomy" id="138277"/>
    <lineage>
        <taxon>Eukaryota</taxon>
        <taxon>Fungi</taxon>
        <taxon>Dikarya</taxon>
        <taxon>Ascomycota</taxon>
        <taxon>Pezizomycotina</taxon>
        <taxon>Eurotiomycetes</taxon>
        <taxon>Eurotiomycetidae</taxon>
        <taxon>Eurotiales</taxon>
        <taxon>Aspergillaceae</taxon>
        <taxon>Aspergillus</taxon>
        <taxon>Aspergillus subgen. Circumdati</taxon>
    </lineage>
</organism>
<accession>A0ACC3AZ48</accession>
<gene>
    <name evidence="1" type="ORF">N8T08_007099</name>
</gene>
<evidence type="ECO:0000313" key="1">
    <source>
        <dbReference type="EMBL" id="KAK1143035.1"/>
    </source>
</evidence>
<sequence>MPSFYAPALQTGFPPTPPHITSGGRLETEQPFYVMGPSAFPPRYSQSGCEFIEQYSQSGYYAKPTPMNLHPQSAHSMRTGRDMAAAMNQPMFGPVAAANVLPPIRGGNVQLPPMDNGISSQYRRQDMMGQPEQQQPRKEEKATGGVAAHLDYEMDQMSDFVAEMAQGMYALYITKINLADIDFARSVYPGTSVPPQFRKYVFQVLSSTRLPSSTILLGLYYLASRMRMLSSAKVFASGSGQVYRMLTVALLLGSKFLDDNTFQNKSWAEVSNIPVSELNSMELDWLFAFEWKIHDRIYDKQDGFSSWRSHWETWRAKTVARAQETRHNLAPIDTNVSRGSRVSKPMLSPEGPIPPQYQRSTNFENSWLNPAASEYSPFSAPHSGPNTPDYYTVGPWAYANPPPPYSRTWVPPQQYIPQVPRSQPPSYHHTPSYALPFAQSVWTGHGSSCGCLYCAKHIENYMCAGPFGAMQPILAG</sequence>
<proteinExistence type="predicted"/>
<protein>
    <submittedName>
        <fullName evidence="1">Uncharacterized protein</fullName>
    </submittedName>
</protein>
<keyword evidence="2" id="KW-1185">Reference proteome</keyword>
<evidence type="ECO:0000313" key="2">
    <source>
        <dbReference type="Proteomes" id="UP001177260"/>
    </source>
</evidence>
<reference evidence="1 2" key="1">
    <citation type="journal article" date="2023" name="ACS Omega">
        <title>Identification of the Neoaspergillic Acid Biosynthesis Gene Cluster by Establishing an In Vitro CRISPR-Ribonucleoprotein Genetic System in Aspergillus melleus.</title>
        <authorList>
            <person name="Yuan B."/>
            <person name="Grau M.F."/>
            <person name="Murata R.M."/>
            <person name="Torok T."/>
            <person name="Venkateswaran K."/>
            <person name="Stajich J.E."/>
            <person name="Wang C.C.C."/>
        </authorList>
    </citation>
    <scope>NUCLEOTIDE SEQUENCE [LARGE SCALE GENOMIC DNA]</scope>
    <source>
        <strain evidence="1 2">IMV 1140</strain>
    </source>
</reference>
<comment type="caution">
    <text evidence="1">The sequence shown here is derived from an EMBL/GenBank/DDBJ whole genome shotgun (WGS) entry which is preliminary data.</text>
</comment>
<dbReference type="EMBL" id="JAOPJF010000044">
    <property type="protein sequence ID" value="KAK1143035.1"/>
    <property type="molecule type" value="Genomic_DNA"/>
</dbReference>